<dbReference type="PANTHER" id="PTHR38537:SF8">
    <property type="entry name" value="FILAMIN-A"/>
    <property type="match status" value="1"/>
</dbReference>
<organism evidence="4 5">
    <name type="scientific">Drosophila busckii</name>
    <name type="common">Fruit fly</name>
    <dbReference type="NCBI Taxonomy" id="30019"/>
    <lineage>
        <taxon>Eukaryota</taxon>
        <taxon>Metazoa</taxon>
        <taxon>Ecdysozoa</taxon>
        <taxon>Arthropoda</taxon>
        <taxon>Hexapoda</taxon>
        <taxon>Insecta</taxon>
        <taxon>Pterygota</taxon>
        <taxon>Neoptera</taxon>
        <taxon>Endopterygota</taxon>
        <taxon>Diptera</taxon>
        <taxon>Brachycera</taxon>
        <taxon>Muscomorpha</taxon>
        <taxon>Ephydroidea</taxon>
        <taxon>Drosophilidae</taxon>
        <taxon>Drosophila</taxon>
    </lineage>
</organism>
<dbReference type="OrthoDB" id="5334309at2759"/>
<comment type="similarity">
    <text evidence="1">Belongs to the filamin family.</text>
</comment>
<dbReference type="FunFam" id="2.60.40.10:FF:000096">
    <property type="entry name" value="filamin-C isoform X2"/>
    <property type="match status" value="1"/>
</dbReference>
<dbReference type="InterPro" id="IPR044801">
    <property type="entry name" value="Filamin"/>
</dbReference>
<accession>A0A0M4ES40</accession>
<dbReference type="InterPro" id="IPR001298">
    <property type="entry name" value="Filamin/ABP280_rpt"/>
</dbReference>
<dbReference type="SUPFAM" id="SSF81296">
    <property type="entry name" value="E set domains"/>
    <property type="match status" value="2"/>
</dbReference>
<protein>
    <submittedName>
        <fullName evidence="4">CG5984</fullName>
    </submittedName>
</protein>
<name>A0A0M4ES40_DROBS</name>
<dbReference type="InterPro" id="IPR017868">
    <property type="entry name" value="Filamin/ABP280_repeat-like"/>
</dbReference>
<dbReference type="EMBL" id="CP012526">
    <property type="protein sequence ID" value="ALC47497.1"/>
    <property type="molecule type" value="Genomic_DNA"/>
</dbReference>
<evidence type="ECO:0000256" key="2">
    <source>
        <dbReference type="ARBA" id="ARBA00022737"/>
    </source>
</evidence>
<reference evidence="4 5" key="1">
    <citation type="submission" date="2015-08" db="EMBL/GenBank/DDBJ databases">
        <title>Ancestral chromatin configuration constrains chromatin evolution on differentiating sex chromosomes in Drosophila.</title>
        <authorList>
            <person name="Zhou Q."/>
            <person name="Bachtrog D."/>
        </authorList>
    </citation>
    <scope>NUCLEOTIDE SEQUENCE [LARGE SCALE GENOMIC DNA]</scope>
    <source>
        <tissue evidence="4">Whole larvae</tissue>
    </source>
</reference>
<sequence>MFKVSQEMRLNTNAAAVLGQSVVAGGRGIDDGNSPERECIFGRYQRTPDADAYPTEPPQVYVAPELTDAAKVQLLHLPSGAVKVNSTVSFIIKRNGVKGNFDARLELPSGQHEPALKLQLLDPERFEAHCQLTQAGLYKLHIKCNSVPLPKSPYIIVSIAGLSASEVPPISKYCYSTEFGSITNSNPTVLPVFQSDASKVISRGLGLTHINILERNEFTVDASAAGNNMLFVAILGPKGACEELLVKHQGNNLYRVVYQARDPGDYLLMVKWGDTHIPGSPFGLSAE</sequence>
<dbReference type="InterPro" id="IPR014756">
    <property type="entry name" value="Ig_E-set"/>
</dbReference>
<feature type="repeat" description="Filamin" evidence="3">
    <location>
        <begin position="64"/>
        <end position="158"/>
    </location>
</feature>
<evidence type="ECO:0000256" key="1">
    <source>
        <dbReference type="ARBA" id="ARBA00009238"/>
    </source>
</evidence>
<dbReference type="GO" id="GO:0030036">
    <property type="term" value="P:actin cytoskeleton organization"/>
    <property type="evidence" value="ECO:0007669"/>
    <property type="project" value="InterPro"/>
</dbReference>
<gene>
    <name evidence="4" type="ORF">Dbus_chr3Rg2247</name>
</gene>
<evidence type="ECO:0000256" key="3">
    <source>
        <dbReference type="PROSITE-ProRule" id="PRU00087"/>
    </source>
</evidence>
<dbReference type="Proteomes" id="UP000494163">
    <property type="component" value="Chromosome 3R"/>
</dbReference>
<keyword evidence="2" id="KW-0677">Repeat</keyword>
<dbReference type="PROSITE" id="PS50194">
    <property type="entry name" value="FILAMIN_REPEAT"/>
    <property type="match status" value="2"/>
</dbReference>
<dbReference type="Gene3D" id="2.60.40.10">
    <property type="entry name" value="Immunoglobulins"/>
    <property type="match status" value="2"/>
</dbReference>
<proteinExistence type="inferred from homology"/>
<keyword evidence="5" id="KW-1185">Reference proteome</keyword>
<dbReference type="SMR" id="A0A0M4ES40"/>
<dbReference type="PANTHER" id="PTHR38537">
    <property type="entry name" value="JITTERBUG, ISOFORM N"/>
    <property type="match status" value="1"/>
</dbReference>
<dbReference type="OMA" id="RFQIDCQ"/>
<dbReference type="STRING" id="30019.A0A0M4ES40"/>
<evidence type="ECO:0000313" key="5">
    <source>
        <dbReference type="Proteomes" id="UP000494163"/>
    </source>
</evidence>
<dbReference type="GO" id="GO:0051015">
    <property type="term" value="F:actin filament binding"/>
    <property type="evidence" value="ECO:0007669"/>
    <property type="project" value="InterPro"/>
</dbReference>
<dbReference type="Pfam" id="PF00630">
    <property type="entry name" value="Filamin"/>
    <property type="match status" value="2"/>
</dbReference>
<dbReference type="SMART" id="SM00557">
    <property type="entry name" value="IG_FLMN"/>
    <property type="match status" value="2"/>
</dbReference>
<evidence type="ECO:0000313" key="4">
    <source>
        <dbReference type="EMBL" id="ALC47497.1"/>
    </source>
</evidence>
<dbReference type="AlphaFoldDB" id="A0A0M4ES40"/>
<feature type="repeat" description="Filamin" evidence="3">
    <location>
        <begin position="192"/>
        <end position="286"/>
    </location>
</feature>
<dbReference type="InterPro" id="IPR013783">
    <property type="entry name" value="Ig-like_fold"/>
</dbReference>